<name>A0A061RZY3_9CHLO</name>
<dbReference type="AlphaFoldDB" id="A0A061RZY3"/>
<organism evidence="1">
    <name type="scientific">Tetraselmis sp. GSL018</name>
    <dbReference type="NCBI Taxonomy" id="582737"/>
    <lineage>
        <taxon>Eukaryota</taxon>
        <taxon>Viridiplantae</taxon>
        <taxon>Chlorophyta</taxon>
        <taxon>core chlorophytes</taxon>
        <taxon>Chlorodendrophyceae</taxon>
        <taxon>Chlorodendrales</taxon>
        <taxon>Chlorodendraceae</taxon>
        <taxon>Tetraselmis</taxon>
    </lineage>
</organism>
<proteinExistence type="predicted"/>
<sequence>MGLRVLLLVCRRQGLDELGAELRQQLLVLVERTLIEAEPLLKVPPHALLGDGVRVLLEVAFMLVEGLFDSFRTQAGHVQICGVLSERQLVAHSSKGTNSDFDDAMPWRAQTVLQIIPVQMAGTAKH</sequence>
<protein>
    <submittedName>
        <fullName evidence="1">Uncharacterized protein</fullName>
    </submittedName>
</protein>
<reference evidence="1" key="1">
    <citation type="submission" date="2014-05" db="EMBL/GenBank/DDBJ databases">
        <title>The transcriptome of the halophilic microalga Tetraselmis sp. GSL018 isolated from the Great Salt Lake, Utah.</title>
        <authorList>
            <person name="Jinkerson R.E."/>
            <person name="D'Adamo S."/>
            <person name="Posewitz M.C."/>
        </authorList>
    </citation>
    <scope>NUCLEOTIDE SEQUENCE</scope>
    <source>
        <strain evidence="1">GSL018</strain>
    </source>
</reference>
<evidence type="ECO:0000313" key="1">
    <source>
        <dbReference type="EMBL" id="JAC77538.1"/>
    </source>
</evidence>
<dbReference type="EMBL" id="GBEZ01007961">
    <property type="protein sequence ID" value="JAC77538.1"/>
    <property type="molecule type" value="Transcribed_RNA"/>
</dbReference>
<accession>A0A061RZY3</accession>
<gene>
    <name evidence="1" type="ORF">TSPGSL018_17417</name>
</gene>